<dbReference type="GO" id="GO:0031267">
    <property type="term" value="F:small GTPase binding"/>
    <property type="evidence" value="ECO:0007669"/>
    <property type="project" value="TreeGrafter"/>
</dbReference>
<dbReference type="PANTHER" id="PTHR47219">
    <property type="entry name" value="RAB GTPASE-ACTIVATING PROTEIN 1-LIKE"/>
    <property type="match status" value="1"/>
</dbReference>
<dbReference type="Proteomes" id="UP000243459">
    <property type="component" value="Chromosome 5"/>
</dbReference>
<dbReference type="FunFam" id="1.10.472.80:FF:000040">
    <property type="entry name" value="TBC1 domain family member 2A"/>
    <property type="match status" value="1"/>
</dbReference>
<dbReference type="EMBL" id="CM007385">
    <property type="protein sequence ID" value="ONK69254.1"/>
    <property type="molecule type" value="Genomic_DNA"/>
</dbReference>
<reference evidence="3" key="1">
    <citation type="journal article" date="2017" name="Nat. Commun.">
        <title>The asparagus genome sheds light on the origin and evolution of a young Y chromosome.</title>
        <authorList>
            <person name="Harkess A."/>
            <person name="Zhou J."/>
            <person name="Xu C."/>
            <person name="Bowers J.E."/>
            <person name="Van der Hulst R."/>
            <person name="Ayyampalayam S."/>
            <person name="Mercati F."/>
            <person name="Riccardi P."/>
            <person name="McKain M.R."/>
            <person name="Kakrana A."/>
            <person name="Tang H."/>
            <person name="Ray J."/>
            <person name="Groenendijk J."/>
            <person name="Arikit S."/>
            <person name="Mathioni S.M."/>
            <person name="Nakano M."/>
            <person name="Shan H."/>
            <person name="Telgmann-Rauber A."/>
            <person name="Kanno A."/>
            <person name="Yue Z."/>
            <person name="Chen H."/>
            <person name="Li W."/>
            <person name="Chen Y."/>
            <person name="Xu X."/>
            <person name="Zhang Y."/>
            <person name="Luo S."/>
            <person name="Chen H."/>
            <person name="Gao J."/>
            <person name="Mao Z."/>
            <person name="Pires J.C."/>
            <person name="Luo M."/>
            <person name="Kudrna D."/>
            <person name="Wing R.A."/>
            <person name="Meyers B.C."/>
            <person name="Yi K."/>
            <person name="Kong H."/>
            <person name="Lavrijsen P."/>
            <person name="Sunseri F."/>
            <person name="Falavigna A."/>
            <person name="Ye Y."/>
            <person name="Leebens-Mack J.H."/>
            <person name="Chen G."/>
        </authorList>
    </citation>
    <scope>NUCLEOTIDE SEQUENCE [LARGE SCALE GENOMIC DNA]</scope>
    <source>
        <strain evidence="3">cv. DH0086</strain>
    </source>
</reference>
<accession>A0A5P1ETX2</accession>
<dbReference type="AlphaFoldDB" id="A0A5P1ETX2"/>
<organism evidence="2 3">
    <name type="scientific">Asparagus officinalis</name>
    <name type="common">Garden asparagus</name>
    <dbReference type="NCBI Taxonomy" id="4686"/>
    <lineage>
        <taxon>Eukaryota</taxon>
        <taxon>Viridiplantae</taxon>
        <taxon>Streptophyta</taxon>
        <taxon>Embryophyta</taxon>
        <taxon>Tracheophyta</taxon>
        <taxon>Spermatophyta</taxon>
        <taxon>Magnoliopsida</taxon>
        <taxon>Liliopsida</taxon>
        <taxon>Asparagales</taxon>
        <taxon>Asparagaceae</taxon>
        <taxon>Asparagoideae</taxon>
        <taxon>Asparagus</taxon>
    </lineage>
</organism>
<gene>
    <name evidence="2" type="ORF">A4U43_C05F20930</name>
</gene>
<protein>
    <recommendedName>
        <fullName evidence="1">Rab-GAP TBC domain-containing protein</fullName>
    </recommendedName>
</protein>
<dbReference type="PANTHER" id="PTHR47219:SF20">
    <property type="entry name" value="TBC1 DOMAIN FAMILY MEMBER 2B"/>
    <property type="match status" value="1"/>
</dbReference>
<dbReference type="InterPro" id="IPR000195">
    <property type="entry name" value="Rab-GAP-TBC_dom"/>
</dbReference>
<sequence length="426" mass="48251">MPFSFESISSSFEKITTNLNNKMFGPLTHRGVSYEFLGQTDHCNNSPTISRKPPFNNPLTVKFQDLYGFNVEGNVDDVNVMNEVRERVKKQGRVWWSLEANKGANWYLQPMISSNGEGIRVASLKLSVLTNTITLKRLVRKGIPPTLRPKIWLSVSGAAKKRSTVPESYYNDLVLATEGKVTPATLQIDHDIPRTFPCHPWLDSPEGQAALRRVLVGYSFRDSNVGYCQGLNYVAALLLLVMKTEEDAFWMLAVLLEDVLVSDCYTDNLSGCHVEQRVFKDLLAKKCPRIAAHLEAMEFDVALVATEWFLCLFCKSLPSETAMRVWDVLFNEGAKVLFHVALAIFKMQEEELLEAQQIGDVIDILQTSTHHLYDPDELLTVAFEKIGSMTTNTITKERKKQEPAVMAQLDQRLKRLNSLKSREQTQ</sequence>
<dbReference type="Pfam" id="PF00566">
    <property type="entry name" value="RabGAP-TBC"/>
    <property type="match status" value="1"/>
</dbReference>
<dbReference type="Gene3D" id="1.10.472.80">
    <property type="entry name" value="Ypt/Rab-GAP domain of gyp1p, domain 3"/>
    <property type="match status" value="1"/>
</dbReference>
<evidence type="ECO:0000259" key="1">
    <source>
        <dbReference type="PROSITE" id="PS50086"/>
    </source>
</evidence>
<dbReference type="OrthoDB" id="294251at2759"/>
<dbReference type="Gene3D" id="1.10.8.270">
    <property type="entry name" value="putative rabgap domain of human tbc1 domain family member 14 like domains"/>
    <property type="match status" value="1"/>
</dbReference>
<dbReference type="InterPro" id="IPR035969">
    <property type="entry name" value="Rab-GAP_TBC_sf"/>
</dbReference>
<dbReference type="Gramene" id="ONK69254">
    <property type="protein sequence ID" value="ONK69254"/>
    <property type="gene ID" value="A4U43_C05F20930"/>
</dbReference>
<dbReference type="GO" id="GO:0005096">
    <property type="term" value="F:GTPase activator activity"/>
    <property type="evidence" value="ECO:0007669"/>
    <property type="project" value="TreeGrafter"/>
</dbReference>
<evidence type="ECO:0000313" key="3">
    <source>
        <dbReference type="Proteomes" id="UP000243459"/>
    </source>
</evidence>
<dbReference type="Gene3D" id="1.10.10.750">
    <property type="entry name" value="Ypt/Rab-GAP domain of gyp1p, domain 1"/>
    <property type="match status" value="1"/>
</dbReference>
<name>A0A5P1ETX2_ASPOF</name>
<feature type="domain" description="Rab-GAP TBC" evidence="1">
    <location>
        <begin position="142"/>
        <end position="333"/>
    </location>
</feature>
<dbReference type="SMART" id="SM00164">
    <property type="entry name" value="TBC"/>
    <property type="match status" value="1"/>
</dbReference>
<evidence type="ECO:0000313" key="2">
    <source>
        <dbReference type="EMBL" id="ONK69254.1"/>
    </source>
</evidence>
<dbReference type="OMA" id="DTMIQDS"/>
<keyword evidence="3" id="KW-1185">Reference proteome</keyword>
<dbReference type="PROSITE" id="PS50086">
    <property type="entry name" value="TBC_RABGAP"/>
    <property type="match status" value="1"/>
</dbReference>
<dbReference type="FunFam" id="1.10.8.270:FF:000016">
    <property type="entry name" value="TBC1 domain family member 2A"/>
    <property type="match status" value="1"/>
</dbReference>
<dbReference type="InterPro" id="IPR050302">
    <property type="entry name" value="Rab_GAP_TBC_domain"/>
</dbReference>
<dbReference type="SUPFAM" id="SSF47923">
    <property type="entry name" value="Ypt/Rab-GAP domain of gyp1p"/>
    <property type="match status" value="2"/>
</dbReference>
<proteinExistence type="predicted"/>